<name>A0ABV2XLY8_9ACTN</name>
<accession>A0ABV2XLY8</accession>
<protein>
    <submittedName>
        <fullName evidence="1">Uncharacterized protein</fullName>
    </submittedName>
</protein>
<dbReference type="Proteomes" id="UP001550603">
    <property type="component" value="Unassembled WGS sequence"/>
</dbReference>
<dbReference type="EMBL" id="JBEYBN010000001">
    <property type="protein sequence ID" value="MEU2265020.1"/>
    <property type="molecule type" value="Genomic_DNA"/>
</dbReference>
<keyword evidence="2" id="KW-1185">Reference proteome</keyword>
<evidence type="ECO:0000313" key="1">
    <source>
        <dbReference type="EMBL" id="MEU2265020.1"/>
    </source>
</evidence>
<comment type="caution">
    <text evidence="1">The sequence shown here is derived from an EMBL/GenBank/DDBJ whole genome shotgun (WGS) entry which is preliminary data.</text>
</comment>
<dbReference type="RefSeq" id="WP_359784431.1">
    <property type="nucleotide sequence ID" value="NZ_JBEYBN010000001.1"/>
</dbReference>
<reference evidence="1 2" key="1">
    <citation type="submission" date="2024-06" db="EMBL/GenBank/DDBJ databases">
        <title>The Natural Products Discovery Center: Release of the First 8490 Sequenced Strains for Exploring Actinobacteria Biosynthetic Diversity.</title>
        <authorList>
            <person name="Kalkreuter E."/>
            <person name="Kautsar S.A."/>
            <person name="Yang D."/>
            <person name="Bader C.D."/>
            <person name="Teijaro C.N."/>
            <person name="Fluegel L."/>
            <person name="Davis C.M."/>
            <person name="Simpson J.R."/>
            <person name="Lauterbach L."/>
            <person name="Steele A.D."/>
            <person name="Gui C."/>
            <person name="Meng S."/>
            <person name="Li G."/>
            <person name="Viehrig K."/>
            <person name="Ye F."/>
            <person name="Su P."/>
            <person name="Kiefer A.F."/>
            <person name="Nichols A."/>
            <person name="Cepeda A.J."/>
            <person name="Yan W."/>
            <person name="Fan B."/>
            <person name="Jiang Y."/>
            <person name="Adhikari A."/>
            <person name="Zheng C.-J."/>
            <person name="Schuster L."/>
            <person name="Cowan T.M."/>
            <person name="Smanski M.J."/>
            <person name="Chevrette M.G."/>
            <person name="De Carvalho L.P.S."/>
            <person name="Shen B."/>
        </authorList>
    </citation>
    <scope>NUCLEOTIDE SEQUENCE [LARGE SCALE GENOMIC DNA]</scope>
    <source>
        <strain evidence="1 2">NPDC019583</strain>
    </source>
</reference>
<organism evidence="1 2">
    <name type="scientific">Streptomyces olindensis</name>
    <dbReference type="NCBI Taxonomy" id="358823"/>
    <lineage>
        <taxon>Bacteria</taxon>
        <taxon>Bacillati</taxon>
        <taxon>Actinomycetota</taxon>
        <taxon>Actinomycetes</taxon>
        <taxon>Kitasatosporales</taxon>
        <taxon>Streptomycetaceae</taxon>
        <taxon>Streptomyces</taxon>
    </lineage>
</organism>
<proteinExistence type="predicted"/>
<gene>
    <name evidence="1" type="ORF">ABZ568_00900</name>
</gene>
<sequence>MNDDEITDAQHTAVTVVRVTPLRADGHPDHQWAMTYHLDEPVLAGIGIEECLPSFTRSPEAGVCLDYMRRRYVGALVAADEHPQHRDIGAIAQGIWQRRRTGAAVETRAEAGPGTWWYTLVPWWRHRSDTDRWPLKGLPGHHVYALGDCLLVDGYTWPRPAPLPNPQPLNRGTQLILAETTIAPPAPGFPPYTGAAA</sequence>
<evidence type="ECO:0000313" key="2">
    <source>
        <dbReference type="Proteomes" id="UP001550603"/>
    </source>
</evidence>